<comment type="caution">
    <text evidence="2">The sequence shown here is derived from an EMBL/GenBank/DDBJ whole genome shotgun (WGS) entry which is preliminary data.</text>
</comment>
<feature type="compositionally biased region" description="Basic and acidic residues" evidence="1">
    <location>
        <begin position="371"/>
        <end position="383"/>
    </location>
</feature>
<evidence type="ECO:0000313" key="2">
    <source>
        <dbReference type="EMBL" id="KAA0184422.1"/>
    </source>
</evidence>
<accession>A0A8E0RMR0</accession>
<feature type="compositionally biased region" description="Polar residues" evidence="1">
    <location>
        <begin position="156"/>
        <end position="180"/>
    </location>
</feature>
<reference evidence="2" key="1">
    <citation type="submission" date="2019-05" db="EMBL/GenBank/DDBJ databases">
        <title>Annotation for the trematode Fasciolopsis buski.</title>
        <authorList>
            <person name="Choi Y.-J."/>
        </authorList>
    </citation>
    <scope>NUCLEOTIDE SEQUENCE</scope>
    <source>
        <strain evidence="2">HT</strain>
        <tissue evidence="2">Whole worm</tissue>
    </source>
</reference>
<dbReference type="Proteomes" id="UP000728185">
    <property type="component" value="Unassembled WGS sequence"/>
</dbReference>
<feature type="compositionally biased region" description="Polar residues" evidence="1">
    <location>
        <begin position="358"/>
        <end position="370"/>
    </location>
</feature>
<dbReference type="EMBL" id="LUCM01011119">
    <property type="protein sequence ID" value="KAA0184422.1"/>
    <property type="molecule type" value="Genomic_DNA"/>
</dbReference>
<feature type="region of interest" description="Disordered" evidence="1">
    <location>
        <begin position="133"/>
        <end position="184"/>
    </location>
</feature>
<organism evidence="2 3">
    <name type="scientific">Fasciolopsis buskii</name>
    <dbReference type="NCBI Taxonomy" id="27845"/>
    <lineage>
        <taxon>Eukaryota</taxon>
        <taxon>Metazoa</taxon>
        <taxon>Spiralia</taxon>
        <taxon>Lophotrochozoa</taxon>
        <taxon>Platyhelminthes</taxon>
        <taxon>Trematoda</taxon>
        <taxon>Digenea</taxon>
        <taxon>Plagiorchiida</taxon>
        <taxon>Echinostomata</taxon>
        <taxon>Echinostomatoidea</taxon>
        <taxon>Fasciolidae</taxon>
        <taxon>Fasciolopsis</taxon>
    </lineage>
</organism>
<feature type="compositionally biased region" description="Polar residues" evidence="1">
    <location>
        <begin position="430"/>
        <end position="447"/>
    </location>
</feature>
<proteinExistence type="predicted"/>
<dbReference type="AlphaFoldDB" id="A0A8E0RMR0"/>
<protein>
    <submittedName>
        <fullName evidence="2">Uncharacterized protein</fullName>
    </submittedName>
</protein>
<name>A0A8E0RMR0_9TREM</name>
<gene>
    <name evidence="2" type="ORF">FBUS_06584</name>
</gene>
<feature type="region of interest" description="Disordered" evidence="1">
    <location>
        <begin position="357"/>
        <end position="447"/>
    </location>
</feature>
<sequence length="574" mass="63294">MYEKVNFHISYPLVNAAPYPVCDTVLDLDIPNDLVPDMLAPYLGLCWPSSTVEFEHGSPSYRNPLTCVLWPEGMNPPPPPGPHWDDAVVEISTMENWDMVPTIKRTRAWSAQEAMDQIAADSRTFSEILTRLSPRPIVTHRDSPSDQQAGPGGNLIATSTSASAQTNPSIPGQAHTNSAADENCDRIPSWDSAFAPVHSPSESNLLLSHSPLFGFSNNESSVFRPLDRSYSSPVPSASGGLSPDTNAPLAVDVDLTHLEPLRDLLQSPSDISASAAANRWKTMDETRDTFQHQLTNSSLFTHYFYELPQITMARRISMLKHEGRQDDQTWLNPTSSPLTVGVTTDKTDQTALIADETVVSNTPNKWSNKSAPEENHVEAESRIQHTPRKCKRTQSESHAYSESPLEIFPPLTAKKPSRLSESIETKHPSPEQSSVASNELQATRTSVESTLTPYVNLEPDRRRMSDTVVYRPWKPLDAISRADLFMDLGLDDTDNVLAGIGPDFSYHSNSVQFCPADWSADLTPTNSTAPTTVSIDELHTTLYADVGNRFGGLDSILTTQWNGEHMPTETDNVT</sequence>
<evidence type="ECO:0000313" key="3">
    <source>
        <dbReference type="Proteomes" id="UP000728185"/>
    </source>
</evidence>
<keyword evidence="3" id="KW-1185">Reference proteome</keyword>
<evidence type="ECO:0000256" key="1">
    <source>
        <dbReference type="SAM" id="MobiDB-lite"/>
    </source>
</evidence>